<name>A0A9X2HNB3_9SPHN</name>
<dbReference type="Pfam" id="PF13429">
    <property type="entry name" value="TPR_15"/>
    <property type="match status" value="1"/>
</dbReference>
<keyword evidence="6" id="KW-1185">Reference proteome</keyword>
<dbReference type="InterPro" id="IPR052346">
    <property type="entry name" value="O-mannosyl-transferase_TMTC"/>
</dbReference>
<comment type="caution">
    <text evidence="5">The sequence shown here is derived from an EMBL/GenBank/DDBJ whole genome shotgun (WGS) entry which is preliminary data.</text>
</comment>
<dbReference type="PANTHER" id="PTHR44227:SF3">
    <property type="entry name" value="PROTEIN O-MANNOSYL-TRANSFERASE TMTC4"/>
    <property type="match status" value="1"/>
</dbReference>
<dbReference type="SUPFAM" id="SSF48452">
    <property type="entry name" value="TPR-like"/>
    <property type="match status" value="2"/>
</dbReference>
<dbReference type="InterPro" id="IPR019734">
    <property type="entry name" value="TPR_rpt"/>
</dbReference>
<protein>
    <submittedName>
        <fullName evidence="5">Tetratricopeptide repeat protein</fullName>
    </submittedName>
</protein>
<evidence type="ECO:0000256" key="1">
    <source>
        <dbReference type="ARBA" id="ARBA00022737"/>
    </source>
</evidence>
<dbReference type="InterPro" id="IPR011990">
    <property type="entry name" value="TPR-like_helical_dom_sf"/>
</dbReference>
<dbReference type="Proteomes" id="UP001139451">
    <property type="component" value="Unassembled WGS sequence"/>
</dbReference>
<keyword evidence="1" id="KW-0677">Repeat</keyword>
<proteinExistence type="predicted"/>
<evidence type="ECO:0000256" key="2">
    <source>
        <dbReference type="ARBA" id="ARBA00022803"/>
    </source>
</evidence>
<evidence type="ECO:0000313" key="5">
    <source>
        <dbReference type="EMBL" id="MCP3729000.1"/>
    </source>
</evidence>
<evidence type="ECO:0000256" key="3">
    <source>
        <dbReference type="PROSITE-ProRule" id="PRU00339"/>
    </source>
</evidence>
<dbReference type="Gene3D" id="1.25.40.10">
    <property type="entry name" value="Tetratricopeptide repeat domain"/>
    <property type="match status" value="1"/>
</dbReference>
<gene>
    <name evidence="5" type="ORF">M9978_01015</name>
</gene>
<dbReference type="AlphaFoldDB" id="A0A9X2HNB3"/>
<dbReference type="PROSITE" id="PS50005">
    <property type="entry name" value="TPR"/>
    <property type="match status" value="2"/>
</dbReference>
<feature type="repeat" description="TPR" evidence="3">
    <location>
        <begin position="368"/>
        <end position="401"/>
    </location>
</feature>
<feature type="repeat" description="TPR" evidence="3">
    <location>
        <begin position="437"/>
        <end position="470"/>
    </location>
</feature>
<keyword evidence="2 3" id="KW-0802">TPR repeat</keyword>
<evidence type="ECO:0000256" key="4">
    <source>
        <dbReference type="SAM" id="MobiDB-lite"/>
    </source>
</evidence>
<dbReference type="PANTHER" id="PTHR44227">
    <property type="match status" value="1"/>
</dbReference>
<sequence length="545" mass="57313">MIAVCAPAVAHADTSAYVRARAAAADGAVDAAAAGYAAAMAAAPGDEVVAIRAYRNALASGDLVLARRAAAVLTRSDVAPADVSILDLADAIRTGNRTAADDALGRIGAGPLDFLAPVVRAWLAYDRGADPFAILDNVKESGLSRRYIAEHRALLLIASNRTDEGLAALRAAMIAEAGNLDLRWNAATLLVAKGERKAALALLDGDDADLAGLRANLRRGVKPGPAFGASRAFTRLAADLADQQTEALSILLTRAALSLDPGDDRARLLLAEALTGEEAYGSALATLDAVRKDSAFYTAAQTERIDLIKARGESATALGIAAALATRGGASITDRQRYADLLVEAGREAEAARVYAAVLTEAGNGASWIYHLQLGGALERSGQWEAALPQLRKAVELGPEQPVALNYLGYALVDRGEKVAEGRALLERASALRPDDPAITDSLGWAYFRGGDYAKALPLLERAAQGNPSSPTINEHLGDVYWKAGRRFEARYAWRAAALYAEGEQQSRLAGKLSEGLKTDTPAARKGTEVGRWVGARTDQRMASR</sequence>
<organism evidence="5 6">
    <name type="scientific">Sphingomonas tagetis</name>
    <dbReference type="NCBI Taxonomy" id="2949092"/>
    <lineage>
        <taxon>Bacteria</taxon>
        <taxon>Pseudomonadati</taxon>
        <taxon>Pseudomonadota</taxon>
        <taxon>Alphaproteobacteria</taxon>
        <taxon>Sphingomonadales</taxon>
        <taxon>Sphingomonadaceae</taxon>
        <taxon>Sphingomonas</taxon>
    </lineage>
</organism>
<dbReference type="SMART" id="SM00028">
    <property type="entry name" value="TPR"/>
    <property type="match status" value="3"/>
</dbReference>
<accession>A0A9X2HNB3</accession>
<dbReference type="RefSeq" id="WP_254290933.1">
    <property type="nucleotide sequence ID" value="NZ_JAMLDX010000001.1"/>
</dbReference>
<evidence type="ECO:0000313" key="6">
    <source>
        <dbReference type="Proteomes" id="UP001139451"/>
    </source>
</evidence>
<dbReference type="EMBL" id="JAMLDX010000001">
    <property type="protein sequence ID" value="MCP3729000.1"/>
    <property type="molecule type" value="Genomic_DNA"/>
</dbReference>
<feature type="region of interest" description="Disordered" evidence="4">
    <location>
        <begin position="513"/>
        <end position="545"/>
    </location>
</feature>
<reference evidence="5" key="1">
    <citation type="submission" date="2022-05" db="EMBL/GenBank/DDBJ databases">
        <title>Sphingomonas sp. strain MG17 Genome sequencing and assembly.</title>
        <authorList>
            <person name="Kim I."/>
        </authorList>
    </citation>
    <scope>NUCLEOTIDE SEQUENCE</scope>
    <source>
        <strain evidence="5">MG17</strain>
    </source>
</reference>